<comment type="subcellular location">
    <subcellularLocation>
        <location evidence="1">Cell envelope</location>
    </subcellularLocation>
</comment>
<dbReference type="Pfam" id="PF13407">
    <property type="entry name" value="Peripla_BP_4"/>
    <property type="match status" value="1"/>
</dbReference>
<dbReference type="CDD" id="cd01536">
    <property type="entry name" value="PBP1_ABC_sugar_binding-like"/>
    <property type="match status" value="1"/>
</dbReference>
<dbReference type="EMBL" id="QMBQ01000002">
    <property type="protein sequence ID" value="RAZ78409.1"/>
    <property type="molecule type" value="Genomic_DNA"/>
</dbReference>
<evidence type="ECO:0000256" key="4">
    <source>
        <dbReference type="SAM" id="SignalP"/>
    </source>
</evidence>
<dbReference type="PANTHER" id="PTHR46847">
    <property type="entry name" value="D-ALLOSE-BINDING PERIPLASMIC PROTEIN-RELATED"/>
    <property type="match status" value="1"/>
</dbReference>
<dbReference type="InterPro" id="IPR028082">
    <property type="entry name" value="Peripla_BP_I"/>
</dbReference>
<comment type="similarity">
    <text evidence="2">Belongs to the bacterial solute-binding protein 2 family.</text>
</comment>
<evidence type="ECO:0000313" key="6">
    <source>
        <dbReference type="EMBL" id="RAZ78409.1"/>
    </source>
</evidence>
<dbReference type="PANTHER" id="PTHR46847:SF1">
    <property type="entry name" value="D-ALLOSE-BINDING PERIPLASMIC PROTEIN-RELATED"/>
    <property type="match status" value="1"/>
</dbReference>
<keyword evidence="3 4" id="KW-0732">Signal</keyword>
<protein>
    <recommendedName>
        <fullName evidence="5">Periplasmic binding protein domain-containing protein</fullName>
    </recommendedName>
</protein>
<keyword evidence="7" id="KW-1185">Reference proteome</keyword>
<organism evidence="6 7">
    <name type="scientific">Mesorhizobium atlanticum</name>
    <dbReference type="NCBI Taxonomy" id="2233532"/>
    <lineage>
        <taxon>Bacteria</taxon>
        <taxon>Pseudomonadati</taxon>
        <taxon>Pseudomonadota</taxon>
        <taxon>Alphaproteobacteria</taxon>
        <taxon>Hyphomicrobiales</taxon>
        <taxon>Phyllobacteriaceae</taxon>
        <taxon>Mesorhizobium</taxon>
    </lineage>
</organism>
<reference evidence="6 7" key="1">
    <citation type="submission" date="2018-07" db="EMBL/GenBank/DDBJ databases">
        <title>Diversity of Mesorhizobium strains in Brazil.</title>
        <authorList>
            <person name="Helene L.C.F."/>
            <person name="Dall'Agnol R."/>
            <person name="Delamuta J.R.M."/>
            <person name="Hungria M."/>
        </authorList>
    </citation>
    <scope>NUCLEOTIDE SEQUENCE [LARGE SCALE GENOMIC DNA]</scope>
    <source>
        <strain evidence="6 7">CNPSo 3140</strain>
    </source>
</reference>
<dbReference type="GO" id="GO:0030246">
    <property type="term" value="F:carbohydrate binding"/>
    <property type="evidence" value="ECO:0007669"/>
    <property type="project" value="UniProtKB-ARBA"/>
</dbReference>
<gene>
    <name evidence="6" type="ORF">DPM35_07480</name>
</gene>
<sequence length="324" mass="33735">MTTKSLIHRTLIACALGLFVAGSTANAAGKPKIGIAMPTVEGDWYSAVLYGAETEAEKLGYEVVVLDAGGFGHPEKQVDQISNLIVQQVKAILTDPIDPATLDGAVRTAHQTGIPVIGLGTPVISANIEPDAAATSSQCQLGELMADGAKRLLPNGGTIAALAGPPGAYWATERYACFVKSIAGAKIDIVAERNSEEDPATALSIANDLLQRFPKVSLFYAADDTYGVGAGRAIQQAGRCGAVQVLMAGFGKAAEDTMRGGCAQFVVAQRTVLIGRTASDLADKLARGETPASRLVEVPFLSITPDHVGEVPLADIRQPADWKP</sequence>
<feature type="domain" description="Periplasmic binding protein" evidence="5">
    <location>
        <begin position="33"/>
        <end position="289"/>
    </location>
</feature>
<dbReference type="OrthoDB" id="1957427at2"/>
<dbReference type="GO" id="GO:0030313">
    <property type="term" value="C:cell envelope"/>
    <property type="evidence" value="ECO:0007669"/>
    <property type="project" value="UniProtKB-SubCell"/>
</dbReference>
<name>A0A330GVP2_9HYPH</name>
<feature type="signal peptide" evidence="4">
    <location>
        <begin position="1"/>
        <end position="27"/>
    </location>
</feature>
<feature type="chain" id="PRO_5016467491" description="Periplasmic binding protein domain-containing protein" evidence="4">
    <location>
        <begin position="28"/>
        <end position="324"/>
    </location>
</feature>
<dbReference type="RefSeq" id="WP_112126656.1">
    <property type="nucleotide sequence ID" value="NZ_QMBQ01000002.1"/>
</dbReference>
<evidence type="ECO:0000313" key="7">
    <source>
        <dbReference type="Proteomes" id="UP000251956"/>
    </source>
</evidence>
<dbReference type="AlphaFoldDB" id="A0A330GVP2"/>
<evidence type="ECO:0000256" key="3">
    <source>
        <dbReference type="ARBA" id="ARBA00022729"/>
    </source>
</evidence>
<evidence type="ECO:0000256" key="1">
    <source>
        <dbReference type="ARBA" id="ARBA00004196"/>
    </source>
</evidence>
<proteinExistence type="inferred from homology"/>
<comment type="caution">
    <text evidence="6">The sequence shown here is derived from an EMBL/GenBank/DDBJ whole genome shotgun (WGS) entry which is preliminary data.</text>
</comment>
<evidence type="ECO:0000256" key="2">
    <source>
        <dbReference type="ARBA" id="ARBA00007639"/>
    </source>
</evidence>
<dbReference type="Proteomes" id="UP000251956">
    <property type="component" value="Unassembled WGS sequence"/>
</dbReference>
<dbReference type="InterPro" id="IPR025997">
    <property type="entry name" value="SBP_2_dom"/>
</dbReference>
<accession>A0A330GVP2</accession>
<dbReference type="Gene3D" id="3.40.50.2300">
    <property type="match status" value="2"/>
</dbReference>
<dbReference type="SUPFAM" id="SSF53822">
    <property type="entry name" value="Periplasmic binding protein-like I"/>
    <property type="match status" value="1"/>
</dbReference>
<evidence type="ECO:0000259" key="5">
    <source>
        <dbReference type="Pfam" id="PF13407"/>
    </source>
</evidence>